<feature type="repeat" description="RCC1" evidence="3">
    <location>
        <begin position="260"/>
        <end position="309"/>
    </location>
</feature>
<dbReference type="InterPro" id="IPR051553">
    <property type="entry name" value="Ran_GTPase-activating"/>
</dbReference>
<keyword evidence="7" id="KW-1185">Reference proteome</keyword>
<evidence type="ECO:0000313" key="6">
    <source>
        <dbReference type="EMBL" id="KAH9521710.1"/>
    </source>
</evidence>
<reference evidence="6" key="4">
    <citation type="journal article" date="2022" name="Res Sq">
        <title>Comparative Genomics Reveals Insights into the Divergent Evolution of Astigmatic Mites and Household Pest Adaptations.</title>
        <authorList>
            <person name="Xiong Q."/>
            <person name="Wan A.T.-Y."/>
            <person name="Liu X.-Y."/>
            <person name="Fung C.S.-H."/>
            <person name="Xiao X."/>
            <person name="Malainual N."/>
            <person name="Hou J."/>
            <person name="Wang L."/>
            <person name="Wang M."/>
            <person name="Yang K."/>
            <person name="Cui Y."/>
            <person name="Leung E."/>
            <person name="Nong W."/>
            <person name="Shin S.-K."/>
            <person name="Au S."/>
            <person name="Jeong K.Y."/>
            <person name="Chew F.T."/>
            <person name="Hui J."/>
            <person name="Leung T.F."/>
            <person name="Tungtrongchitr A."/>
            <person name="Zhong N."/>
            <person name="Liu Z."/>
            <person name="Tsui S."/>
        </authorList>
    </citation>
    <scope>NUCLEOTIDE SEQUENCE</scope>
    <source>
        <strain evidence="6">Derf</strain>
        <tissue evidence="6">Whole organism</tissue>
    </source>
</reference>
<gene>
    <name evidence="6" type="primary">RCBTB2_9</name>
    <name evidence="6" type="ORF">DERF_005342</name>
    <name evidence="5" type="ORF">HUG17_3620</name>
</gene>
<keyword evidence="1" id="KW-0344">Guanine-nucleotide releasing factor</keyword>
<reference evidence="6" key="1">
    <citation type="submission" date="2013-05" db="EMBL/GenBank/DDBJ databases">
        <authorList>
            <person name="Yim A.K.Y."/>
            <person name="Chan T.F."/>
            <person name="Ji K.M."/>
            <person name="Liu X.Y."/>
            <person name="Zhou J.W."/>
            <person name="Li R.Q."/>
            <person name="Yang K.Y."/>
            <person name="Li J."/>
            <person name="Li M."/>
            <person name="Law P.T.W."/>
            <person name="Wu Y.L."/>
            <person name="Cai Z.L."/>
            <person name="Qin H."/>
            <person name="Bao Y."/>
            <person name="Leung R.K.K."/>
            <person name="Ng P.K.S."/>
            <person name="Zou J."/>
            <person name="Zhong X.J."/>
            <person name="Ran P.X."/>
            <person name="Zhong N.S."/>
            <person name="Liu Z.G."/>
            <person name="Tsui S.K.W."/>
        </authorList>
    </citation>
    <scope>NUCLEOTIDE SEQUENCE</scope>
    <source>
        <strain evidence="6">Derf</strain>
        <tissue evidence="6">Whole organism</tissue>
    </source>
</reference>
<name>A0A922LB52_DERFA</name>
<dbReference type="Proteomes" id="UP000828236">
    <property type="component" value="Unassembled WGS sequence"/>
</dbReference>
<sequence length="417" mass="48188">MPSNMEPSTKYHHTTMAIWKQEFETFSTDFIHTIQAFCRIHYRNDCEQDCHLGYIIHTKHKRTFIFGETLCRWLSLRYDDPCELQELRTLNGKIIKQVDYGLDFFVILTTDGCVYLASSDPYWETDRQLKWIDTGSNHIEQIACGHEHLLLLRSDQRLMAMGWNGLGQTTGTAEHSHRSLVYTGLENVKKIACGWAHSLALTYTGRVYSWGLNESGRLGLNDEINRNTPNLIEFECDEQSYQIKDFVAGAAHTLFLMENGTVYGCGWNDNGELGSPDFDQYELSPIRLPIENVKAIATGWSYRFTIAFTNDHQCYVWGELGQDTMGTIRLYHPTKIIPNLLSSSSSWSFSAISSLYFNPPLTFGWCQRYTMNKLKVKQPNFNNKYSQQRIECDPEHDYVNMMVKRFSITSDHSLTFP</sequence>
<dbReference type="OrthoDB" id="10256179at2759"/>
<dbReference type="PRINTS" id="PR00633">
    <property type="entry name" value="RCCNDNSATION"/>
</dbReference>
<proteinExistence type="predicted"/>
<feature type="repeat" description="RCC1" evidence="3">
    <location>
        <begin position="205"/>
        <end position="259"/>
    </location>
</feature>
<dbReference type="Gene3D" id="2.130.10.30">
    <property type="entry name" value="Regulator of chromosome condensation 1/beta-lactamase-inhibitor protein II"/>
    <property type="match status" value="1"/>
</dbReference>
<protein>
    <submittedName>
        <fullName evidence="6">RCC1 and BTB domain-containing protein 2</fullName>
    </submittedName>
</protein>
<dbReference type="SUPFAM" id="SSF50985">
    <property type="entry name" value="RCC1/BLIP-II"/>
    <property type="match status" value="1"/>
</dbReference>
<evidence type="ECO:0000256" key="3">
    <source>
        <dbReference type="PROSITE-ProRule" id="PRU00235"/>
    </source>
</evidence>
<feature type="domain" description="RCC1-like" evidence="4">
    <location>
        <begin position="85"/>
        <end position="337"/>
    </location>
</feature>
<dbReference type="AlphaFoldDB" id="A0A922LB52"/>
<dbReference type="PANTHER" id="PTHR45982">
    <property type="entry name" value="REGULATOR OF CHROMOSOME CONDENSATION"/>
    <property type="match status" value="1"/>
</dbReference>
<dbReference type="Pfam" id="PF25390">
    <property type="entry name" value="WD40_RLD"/>
    <property type="match status" value="1"/>
</dbReference>
<keyword evidence="2" id="KW-0677">Repeat</keyword>
<dbReference type="PROSITE" id="PS50012">
    <property type="entry name" value="RCC1_3"/>
    <property type="match status" value="2"/>
</dbReference>
<dbReference type="PANTHER" id="PTHR45982:SF1">
    <property type="entry name" value="REGULATOR OF CHROMOSOME CONDENSATION"/>
    <property type="match status" value="1"/>
</dbReference>
<evidence type="ECO:0000256" key="1">
    <source>
        <dbReference type="ARBA" id="ARBA00022658"/>
    </source>
</evidence>
<evidence type="ECO:0000256" key="2">
    <source>
        <dbReference type="ARBA" id="ARBA00022737"/>
    </source>
</evidence>
<comment type="caution">
    <text evidence="6">The sequence shown here is derived from an EMBL/GenBank/DDBJ whole genome shotgun (WGS) entry which is preliminary data.</text>
</comment>
<dbReference type="EMBL" id="SDOV01000007">
    <property type="protein sequence ID" value="KAH7639587.1"/>
    <property type="molecule type" value="Genomic_DNA"/>
</dbReference>
<evidence type="ECO:0000259" key="4">
    <source>
        <dbReference type="Pfam" id="PF25390"/>
    </source>
</evidence>
<evidence type="ECO:0000313" key="7">
    <source>
        <dbReference type="Proteomes" id="UP000790347"/>
    </source>
</evidence>
<dbReference type="EMBL" id="ASGP02000002">
    <property type="protein sequence ID" value="KAH9521710.1"/>
    <property type="molecule type" value="Genomic_DNA"/>
</dbReference>
<dbReference type="Proteomes" id="UP000790347">
    <property type="component" value="Unassembled WGS sequence"/>
</dbReference>
<reference evidence="5" key="2">
    <citation type="submission" date="2020-06" db="EMBL/GenBank/DDBJ databases">
        <authorList>
            <person name="Ji K."/>
            <person name="Li J."/>
        </authorList>
    </citation>
    <scope>NUCLEOTIDE SEQUENCE</scope>
    <source>
        <strain evidence="5">JKM2019</strain>
        <tissue evidence="5">Whole body</tissue>
    </source>
</reference>
<reference evidence="5" key="3">
    <citation type="journal article" date="2021" name="World Allergy Organ. J.">
        <title>Chromosome-level assembly of Dermatophagoides farinae genome and transcriptome reveals two novel allergens Der f 37 and Der f 39.</title>
        <authorList>
            <person name="Chen J."/>
            <person name="Cai Z."/>
            <person name="Fan D."/>
            <person name="Hu J."/>
            <person name="Hou Y."/>
            <person name="He Y."/>
            <person name="Zhang Z."/>
            <person name="Zhao Z."/>
            <person name="Gao P."/>
            <person name="Hu W."/>
            <person name="Sun J."/>
            <person name="Li J."/>
            <person name="Ji K."/>
        </authorList>
    </citation>
    <scope>NUCLEOTIDE SEQUENCE</scope>
    <source>
        <strain evidence="5">JKM2019</strain>
    </source>
</reference>
<organism evidence="6 7">
    <name type="scientific">Dermatophagoides farinae</name>
    <name type="common">American house dust mite</name>
    <dbReference type="NCBI Taxonomy" id="6954"/>
    <lineage>
        <taxon>Eukaryota</taxon>
        <taxon>Metazoa</taxon>
        <taxon>Ecdysozoa</taxon>
        <taxon>Arthropoda</taxon>
        <taxon>Chelicerata</taxon>
        <taxon>Arachnida</taxon>
        <taxon>Acari</taxon>
        <taxon>Acariformes</taxon>
        <taxon>Sarcoptiformes</taxon>
        <taxon>Astigmata</taxon>
        <taxon>Psoroptidia</taxon>
        <taxon>Analgoidea</taxon>
        <taxon>Pyroglyphidae</taxon>
        <taxon>Dermatophagoidinae</taxon>
        <taxon>Dermatophagoides</taxon>
    </lineage>
</organism>
<evidence type="ECO:0000313" key="5">
    <source>
        <dbReference type="EMBL" id="KAH7639587.1"/>
    </source>
</evidence>
<dbReference type="InterPro" id="IPR009091">
    <property type="entry name" value="RCC1/BLIP-II"/>
</dbReference>
<dbReference type="PROSITE" id="PS00626">
    <property type="entry name" value="RCC1_2"/>
    <property type="match status" value="1"/>
</dbReference>
<accession>A0A922LB52</accession>
<dbReference type="InterPro" id="IPR000408">
    <property type="entry name" value="Reg_chr_condens"/>
</dbReference>
<dbReference type="InterPro" id="IPR058923">
    <property type="entry name" value="RCC1-like_dom"/>
</dbReference>